<dbReference type="Proteomes" id="UP000007721">
    <property type="component" value="Chromosome"/>
</dbReference>
<name>B9M6D5_GEODF</name>
<dbReference type="HOGENOM" id="CLU_1308645_0_0_7"/>
<reference evidence="2 3" key="1">
    <citation type="submission" date="2009-01" db="EMBL/GenBank/DDBJ databases">
        <title>Complete sequence of Geobacter sp. FRC-32.</title>
        <authorList>
            <consortium name="US DOE Joint Genome Institute"/>
            <person name="Lucas S."/>
            <person name="Copeland A."/>
            <person name="Lapidus A."/>
            <person name="Glavina del Rio T."/>
            <person name="Dalin E."/>
            <person name="Tice H."/>
            <person name="Bruce D."/>
            <person name="Goodwin L."/>
            <person name="Pitluck S."/>
            <person name="Saunders E."/>
            <person name="Brettin T."/>
            <person name="Detter J.C."/>
            <person name="Han C."/>
            <person name="Larimer F."/>
            <person name="Land M."/>
            <person name="Hauser L."/>
            <person name="Kyrpides N."/>
            <person name="Ovchinnikova G."/>
            <person name="Kostka J."/>
            <person name="Richardson P."/>
        </authorList>
    </citation>
    <scope>NUCLEOTIDE SEQUENCE [LARGE SCALE GENOMIC DNA]</scope>
    <source>
        <strain evidence="3">DSM 22248 / JCM 15807 / FRC-32</strain>
    </source>
</reference>
<gene>
    <name evidence="2" type="ordered locus">Geob_3582</name>
</gene>
<dbReference type="RefSeq" id="WP_012648651.1">
    <property type="nucleotide sequence ID" value="NC_011979.1"/>
</dbReference>
<evidence type="ECO:0000313" key="2">
    <source>
        <dbReference type="EMBL" id="ACM21923.1"/>
    </source>
</evidence>
<dbReference type="AlphaFoldDB" id="B9M6D5"/>
<feature type="region of interest" description="Disordered" evidence="1">
    <location>
        <begin position="1"/>
        <end position="29"/>
    </location>
</feature>
<proteinExistence type="predicted"/>
<dbReference type="OrthoDB" id="5394068at2"/>
<evidence type="ECO:0000313" key="3">
    <source>
        <dbReference type="Proteomes" id="UP000007721"/>
    </source>
</evidence>
<keyword evidence="3" id="KW-1185">Reference proteome</keyword>
<dbReference type="EMBL" id="CP001390">
    <property type="protein sequence ID" value="ACM21923.1"/>
    <property type="molecule type" value="Genomic_DNA"/>
</dbReference>
<dbReference type="STRING" id="316067.Geob_3582"/>
<dbReference type="KEGG" id="geo:Geob_3582"/>
<evidence type="ECO:0000256" key="1">
    <source>
        <dbReference type="SAM" id="MobiDB-lite"/>
    </source>
</evidence>
<sequence>MSKDNNENRPQLRLVVNNTEKRNQRPAASEDDFISFQELAANRELFQVEFYRDLEPLQAEGYREIESFLVEKGWPYGLDPRHGQVIVIPAGVVCPESDEHGGAGQDEVLVYLAEDATGQGLCLALEMLMPYYSEDEAVMEDAFLYGPVNQYGSLFLEENRHDSFLDLIYRLALPLYPVHMDKILLDRFFSIAAHELKETLEGLAGYANE</sequence>
<accession>B9M6D5</accession>
<organism evidence="2 3">
    <name type="scientific">Geotalea daltonii (strain DSM 22248 / JCM 15807 / FRC-32)</name>
    <name type="common">Geobacter daltonii</name>
    <dbReference type="NCBI Taxonomy" id="316067"/>
    <lineage>
        <taxon>Bacteria</taxon>
        <taxon>Pseudomonadati</taxon>
        <taxon>Thermodesulfobacteriota</taxon>
        <taxon>Desulfuromonadia</taxon>
        <taxon>Geobacterales</taxon>
        <taxon>Geobacteraceae</taxon>
        <taxon>Geotalea</taxon>
    </lineage>
</organism>
<protein>
    <submittedName>
        <fullName evidence="2">Uncharacterized protein</fullName>
    </submittedName>
</protein>